<sequence length="164" mass="16449">MKVFCLYYIAALLVTVANGQCLGREPLLPTGLSPGWAGFDSSVPFDFGFGGPGIGFNTFAPPNGLAASYGGGLTVTSSSPIAPTGLTVTSENTIEGTLSLTGQLPFLGAVSAEGKFPSVGVGSVTYGCGDGIIGITAENPVIPLASGYGNLGVPYNSRGYGPVY</sequence>
<reference evidence="8" key="1">
    <citation type="journal article" date="2008" name="Insect Biochem. Mol. Biol.">
        <title>The genome of a lepidopteran model insect, the silkworm Bombyx mori.</title>
        <authorList>
            <consortium name="International Silkworm Genome Consortium"/>
        </authorList>
    </citation>
    <scope>NUCLEOTIDE SEQUENCE [LARGE SCALE GENOMIC DNA]</scope>
    <source>
        <strain evidence="8">p50T</strain>
    </source>
</reference>
<keyword evidence="8" id="KW-1185">Reference proteome</keyword>
<keyword evidence="5" id="KW-0732">Signal</keyword>
<comment type="function">
    <text evidence="1">This protein is one of many from the eggshell of the silk moth.</text>
</comment>
<dbReference type="EMBL" id="AB999997">
    <property type="protein sequence ID" value="BAS21369.1"/>
    <property type="molecule type" value="Genomic_DNA"/>
</dbReference>
<dbReference type="OrthoDB" id="6930117at2759"/>
<evidence type="ECO:0000256" key="4">
    <source>
        <dbReference type="RuleBase" id="RU004378"/>
    </source>
</evidence>
<name>H9J161_BOMMO</name>
<dbReference type="GO" id="GO:0042600">
    <property type="term" value="C:egg chorion"/>
    <property type="evidence" value="ECO:0007669"/>
    <property type="project" value="InterPro"/>
</dbReference>
<evidence type="ECO:0000313" key="8">
    <source>
        <dbReference type="Proteomes" id="UP000005204"/>
    </source>
</evidence>
<feature type="chain" id="PRO_5010119191" evidence="5">
    <location>
        <begin position="20"/>
        <end position="164"/>
    </location>
</feature>
<evidence type="ECO:0000313" key="6">
    <source>
        <dbReference type="EMBL" id="BAS21369.1"/>
    </source>
</evidence>
<dbReference type="EnsemblMetazoa" id="XM_004924909.4">
    <property type="protein sequence ID" value="XP_004924966.1"/>
    <property type="gene ID" value="LOC101736313"/>
</dbReference>
<evidence type="ECO:0000256" key="3">
    <source>
        <dbReference type="ARBA" id="ARBA00022737"/>
    </source>
</evidence>
<reference evidence="6" key="2">
    <citation type="journal article" date="2015" name="Sci. Data">
        <title>Construction, complete sequence, and annotation of a BAC contig covering the silkworm chorion locus.</title>
        <authorList>
            <person name="Chen Z."/>
            <person name="Nohata J."/>
            <person name="Guo H."/>
            <person name="Li S."/>
            <person name="Liu J."/>
            <person name="Guo Y."/>
            <person name="Yamamoto K."/>
            <person name="Kadono-Okuda K."/>
            <person name="Liu C."/>
            <person name="Arunkumar K.P."/>
            <person name="Nagaraju J."/>
            <person name="Zhang Y."/>
            <person name="Liu S."/>
            <person name="Labropoulou V."/>
            <person name="Swevers L."/>
            <person name="Tsitoura P."/>
            <person name="Iatrou K."/>
            <person name="Gopinathan K.P."/>
            <person name="Goldsmith M.R."/>
            <person name="Xia Q."/>
            <person name="Mita K."/>
        </authorList>
    </citation>
    <scope>NUCLEOTIDE SEQUENCE</scope>
</reference>
<dbReference type="eggNOG" id="ENOG502TC4H">
    <property type="taxonomic scope" value="Eukaryota"/>
</dbReference>
<dbReference type="KEGG" id="bmor:101736313"/>
<dbReference type="InParanoid" id="H9J161"/>
<feature type="signal peptide" evidence="5">
    <location>
        <begin position="1"/>
        <end position="19"/>
    </location>
</feature>
<proteinExistence type="inferred from homology"/>
<dbReference type="GO" id="GO:0005213">
    <property type="term" value="F:structural constituent of egg chorion"/>
    <property type="evidence" value="ECO:0007669"/>
    <property type="project" value="InterPro"/>
</dbReference>
<evidence type="ECO:0000256" key="5">
    <source>
        <dbReference type="SAM" id="SignalP"/>
    </source>
</evidence>
<dbReference type="PaxDb" id="7091-BGIBMGA003248-TA"/>
<dbReference type="InterPro" id="IPR002635">
    <property type="entry name" value="Chorion"/>
</dbReference>
<dbReference type="Proteomes" id="UP000005204">
    <property type="component" value="Unassembled WGS sequence"/>
</dbReference>
<accession>H9J161</accession>
<organism evidence="6">
    <name type="scientific">Bombyx mori</name>
    <name type="common">Silk moth</name>
    <dbReference type="NCBI Taxonomy" id="7091"/>
    <lineage>
        <taxon>Eukaryota</taxon>
        <taxon>Metazoa</taxon>
        <taxon>Ecdysozoa</taxon>
        <taxon>Arthropoda</taxon>
        <taxon>Hexapoda</taxon>
        <taxon>Insecta</taxon>
        <taxon>Pterygota</taxon>
        <taxon>Neoptera</taxon>
        <taxon>Endopterygota</taxon>
        <taxon>Lepidoptera</taxon>
        <taxon>Glossata</taxon>
        <taxon>Ditrysia</taxon>
        <taxon>Bombycoidea</taxon>
        <taxon>Bombycidae</taxon>
        <taxon>Bombycinae</taxon>
        <taxon>Bombyx</taxon>
    </lineage>
</organism>
<dbReference type="AlphaFoldDB" id="H9J161"/>
<protein>
    <submittedName>
        <fullName evidence="6">Chorion early B</fullName>
    </submittedName>
</protein>
<evidence type="ECO:0000256" key="1">
    <source>
        <dbReference type="ARBA" id="ARBA00003434"/>
    </source>
</evidence>
<reference evidence="7" key="3">
    <citation type="submission" date="2022-06" db="UniProtKB">
        <authorList>
            <consortium name="EnsemblMetazoa"/>
        </authorList>
    </citation>
    <scope>IDENTIFICATION</scope>
    <source>
        <strain evidence="7">p50T (Dazao)</strain>
    </source>
</reference>
<dbReference type="Pfam" id="PF01723">
    <property type="entry name" value="Chorion_1"/>
    <property type="match status" value="1"/>
</dbReference>
<dbReference type="GeneID" id="101736313"/>
<comment type="similarity">
    <text evidence="2 4">Belongs to the chorion protein family.</text>
</comment>
<dbReference type="OMA" id="CLYYIAA"/>
<evidence type="ECO:0000313" key="7">
    <source>
        <dbReference type="EnsemblMetazoa" id="XP_004924966.1"/>
    </source>
</evidence>
<evidence type="ECO:0000256" key="2">
    <source>
        <dbReference type="ARBA" id="ARBA00005906"/>
    </source>
</evidence>
<dbReference type="GO" id="GO:0007304">
    <property type="term" value="P:chorion-containing eggshell formation"/>
    <property type="evidence" value="ECO:0007669"/>
    <property type="project" value="InterPro"/>
</dbReference>
<gene>
    <name evidence="6" type="primary">BmCho-4</name>
    <name evidence="7" type="synonym">101736313</name>
</gene>
<keyword evidence="3" id="KW-0677">Repeat</keyword>
<dbReference type="HOGENOM" id="CLU_087723_1_1_1"/>